<proteinExistence type="predicted"/>
<dbReference type="EMBL" id="JAUSVX010000005">
    <property type="protein sequence ID" value="MDQ0470231.1"/>
    <property type="molecule type" value="Genomic_DNA"/>
</dbReference>
<sequence length="66" mass="7359">MAVPLPIRSIAQGAVSDDYVAFVEGALFHFGWKHTKPIVLFPIRCKLAELIPALSSISLRRLIDRI</sequence>
<keyword evidence="2" id="KW-1185">Reference proteome</keyword>
<organism evidence="1 2">
    <name type="scientific">Labrys wisconsinensis</name>
    <dbReference type="NCBI Taxonomy" id="425677"/>
    <lineage>
        <taxon>Bacteria</taxon>
        <taxon>Pseudomonadati</taxon>
        <taxon>Pseudomonadota</taxon>
        <taxon>Alphaproteobacteria</taxon>
        <taxon>Hyphomicrobiales</taxon>
        <taxon>Xanthobacteraceae</taxon>
        <taxon>Labrys</taxon>
    </lineage>
</organism>
<protein>
    <submittedName>
        <fullName evidence="1">Uncharacterized protein</fullName>
    </submittedName>
</protein>
<reference evidence="1 2" key="1">
    <citation type="submission" date="2023-07" db="EMBL/GenBank/DDBJ databases">
        <title>Genomic Encyclopedia of Type Strains, Phase IV (KMG-IV): sequencing the most valuable type-strain genomes for metagenomic binning, comparative biology and taxonomic classification.</title>
        <authorList>
            <person name="Goeker M."/>
        </authorList>
    </citation>
    <scope>NUCLEOTIDE SEQUENCE [LARGE SCALE GENOMIC DNA]</scope>
    <source>
        <strain evidence="1 2">DSM 19619</strain>
    </source>
</reference>
<dbReference type="Proteomes" id="UP001242480">
    <property type="component" value="Unassembled WGS sequence"/>
</dbReference>
<comment type="caution">
    <text evidence="1">The sequence shown here is derived from an EMBL/GenBank/DDBJ whole genome shotgun (WGS) entry which is preliminary data.</text>
</comment>
<evidence type="ECO:0000313" key="2">
    <source>
        <dbReference type="Proteomes" id="UP001242480"/>
    </source>
</evidence>
<name>A0ABU0J7I0_9HYPH</name>
<gene>
    <name evidence="1" type="ORF">QO011_003247</name>
</gene>
<accession>A0ABU0J7I0</accession>
<dbReference type="RefSeq" id="WP_307273901.1">
    <property type="nucleotide sequence ID" value="NZ_JAUSVX010000005.1"/>
</dbReference>
<evidence type="ECO:0000313" key="1">
    <source>
        <dbReference type="EMBL" id="MDQ0470231.1"/>
    </source>
</evidence>